<feature type="region of interest" description="Disordered" evidence="3">
    <location>
        <begin position="29"/>
        <end position="57"/>
    </location>
</feature>
<dbReference type="SUPFAM" id="SSF50156">
    <property type="entry name" value="PDZ domain-like"/>
    <property type="match status" value="1"/>
</dbReference>
<dbReference type="PANTHER" id="PTHR43343:SF3">
    <property type="entry name" value="PROTEASE DO-LIKE 8, CHLOROPLASTIC"/>
    <property type="match status" value="1"/>
</dbReference>
<keyword evidence="1 6" id="KW-0645">Protease</keyword>
<reference evidence="6" key="1">
    <citation type="submission" date="2021-01" db="EMBL/GenBank/DDBJ databases">
        <title>Whole genome shotgun sequence of Sphaerimonospora thailandensis NBRC 107569.</title>
        <authorList>
            <person name="Komaki H."/>
            <person name="Tamura T."/>
        </authorList>
    </citation>
    <scope>NUCLEOTIDE SEQUENCE</scope>
    <source>
        <strain evidence="6">NBRC 107569</strain>
    </source>
</reference>
<keyword evidence="4" id="KW-0732">Signal</keyword>
<proteinExistence type="predicted"/>
<evidence type="ECO:0000313" key="7">
    <source>
        <dbReference type="Proteomes" id="UP000610966"/>
    </source>
</evidence>
<dbReference type="AlphaFoldDB" id="A0A8J3VXE2"/>
<evidence type="ECO:0000259" key="5">
    <source>
        <dbReference type="PROSITE" id="PS50106"/>
    </source>
</evidence>
<dbReference type="RefSeq" id="WP_204012244.1">
    <property type="nucleotide sequence ID" value="NZ_BOOG01000011.1"/>
</dbReference>
<dbReference type="SUPFAM" id="SSF50494">
    <property type="entry name" value="Trypsin-like serine proteases"/>
    <property type="match status" value="1"/>
</dbReference>
<dbReference type="PROSITE" id="PS50106">
    <property type="entry name" value="PDZ"/>
    <property type="match status" value="1"/>
</dbReference>
<evidence type="ECO:0000256" key="1">
    <source>
        <dbReference type="ARBA" id="ARBA00022670"/>
    </source>
</evidence>
<dbReference type="InterPro" id="IPR009003">
    <property type="entry name" value="Peptidase_S1_PA"/>
</dbReference>
<evidence type="ECO:0000256" key="4">
    <source>
        <dbReference type="SAM" id="SignalP"/>
    </source>
</evidence>
<dbReference type="InterPro" id="IPR001940">
    <property type="entry name" value="Peptidase_S1C"/>
</dbReference>
<dbReference type="PANTHER" id="PTHR43343">
    <property type="entry name" value="PEPTIDASE S12"/>
    <property type="match status" value="1"/>
</dbReference>
<dbReference type="Gene3D" id="2.30.42.10">
    <property type="match status" value="1"/>
</dbReference>
<evidence type="ECO:0000313" key="6">
    <source>
        <dbReference type="EMBL" id="GIH68854.1"/>
    </source>
</evidence>
<dbReference type="GO" id="GO:0004252">
    <property type="term" value="F:serine-type endopeptidase activity"/>
    <property type="evidence" value="ECO:0007669"/>
    <property type="project" value="InterPro"/>
</dbReference>
<accession>A0A8J3VXE2</accession>
<dbReference type="GO" id="GO:0006508">
    <property type="term" value="P:proteolysis"/>
    <property type="evidence" value="ECO:0007669"/>
    <property type="project" value="UniProtKB-KW"/>
</dbReference>
<evidence type="ECO:0000256" key="3">
    <source>
        <dbReference type="SAM" id="MobiDB-lite"/>
    </source>
</evidence>
<dbReference type="Pfam" id="PF13365">
    <property type="entry name" value="Trypsin_2"/>
    <property type="match status" value="1"/>
</dbReference>
<keyword evidence="2" id="KW-0378">Hydrolase</keyword>
<feature type="chain" id="PRO_5038541802" evidence="4">
    <location>
        <begin position="24"/>
        <end position="365"/>
    </location>
</feature>
<dbReference type="SMART" id="SM00228">
    <property type="entry name" value="PDZ"/>
    <property type="match status" value="1"/>
</dbReference>
<dbReference type="InterPro" id="IPR036034">
    <property type="entry name" value="PDZ_sf"/>
</dbReference>
<feature type="domain" description="PDZ" evidence="5">
    <location>
        <begin position="260"/>
        <end position="348"/>
    </location>
</feature>
<dbReference type="PRINTS" id="PR00834">
    <property type="entry name" value="PROTEASES2C"/>
</dbReference>
<dbReference type="Pfam" id="PF13180">
    <property type="entry name" value="PDZ_2"/>
    <property type="match status" value="1"/>
</dbReference>
<feature type="compositionally biased region" description="Low complexity" evidence="3">
    <location>
        <begin position="30"/>
        <end position="45"/>
    </location>
</feature>
<dbReference type="EMBL" id="BOOG01000011">
    <property type="protein sequence ID" value="GIH68854.1"/>
    <property type="molecule type" value="Genomic_DNA"/>
</dbReference>
<dbReference type="InterPro" id="IPR051201">
    <property type="entry name" value="Chloro_Bact_Ser_Proteases"/>
</dbReference>
<keyword evidence="7" id="KW-1185">Reference proteome</keyword>
<dbReference type="InterPro" id="IPR001478">
    <property type="entry name" value="PDZ"/>
</dbReference>
<sequence length="365" mass="36184">MELSRKVTRTAAALALATLTACGGGGVATGGPAAQQPAPAATAPPASTPEPTNPTNPTALESVYESVIKKVLPSTVQITTGRSLGSGIIYDTQGHIVTNAHVVGDSQEFDVTLATGGKPRKAKLVNTFPAGDLAVIKVDDTRGLTPASFGRSADLRVGQIVLAMGNPLGFSGSVTQGIVSALGRTVSGESHEGRPGATISNAIQTSAPINPGNSGGALVDLSGKVIGIPTLAAVDPQLGAAPGIGFAIPSDTATDVANQIIKNGRVVNSHRAALGVRVGTAVDAQGNPIGVVVGSVTPGSGAEKAGIVPGDVIRSINDKPTATANALSQLLASMKPGDKVTVKLLHPDGGTATVDVALGELPTAQ</sequence>
<dbReference type="Gene3D" id="2.40.10.120">
    <property type="match status" value="1"/>
</dbReference>
<protein>
    <submittedName>
        <fullName evidence="6">Protease</fullName>
    </submittedName>
</protein>
<dbReference type="Proteomes" id="UP000610966">
    <property type="component" value="Unassembled WGS sequence"/>
</dbReference>
<comment type="caution">
    <text evidence="6">The sequence shown here is derived from an EMBL/GenBank/DDBJ whole genome shotgun (WGS) entry which is preliminary data.</text>
</comment>
<dbReference type="PROSITE" id="PS51257">
    <property type="entry name" value="PROKAR_LIPOPROTEIN"/>
    <property type="match status" value="1"/>
</dbReference>
<name>A0A8J3VXE2_9ACTN</name>
<gene>
    <name evidence="6" type="ORF">Mth01_11070</name>
</gene>
<organism evidence="6 7">
    <name type="scientific">Sphaerimonospora thailandensis</name>
    <dbReference type="NCBI Taxonomy" id="795644"/>
    <lineage>
        <taxon>Bacteria</taxon>
        <taxon>Bacillati</taxon>
        <taxon>Actinomycetota</taxon>
        <taxon>Actinomycetes</taxon>
        <taxon>Streptosporangiales</taxon>
        <taxon>Streptosporangiaceae</taxon>
        <taxon>Sphaerimonospora</taxon>
    </lineage>
</organism>
<feature type="signal peptide" evidence="4">
    <location>
        <begin position="1"/>
        <end position="23"/>
    </location>
</feature>
<evidence type="ECO:0000256" key="2">
    <source>
        <dbReference type="ARBA" id="ARBA00022801"/>
    </source>
</evidence>